<dbReference type="OrthoDB" id="88903at2"/>
<accession>A0A2P1PWF5</accession>
<evidence type="ECO:0000313" key="1">
    <source>
        <dbReference type="EMBL" id="AVP99169.1"/>
    </source>
</evidence>
<name>A0A2P1PWF5_9GAMM</name>
<gene>
    <name evidence="1" type="ORF">C7S18_19235</name>
</gene>
<keyword evidence="2" id="KW-1185">Reference proteome</keyword>
<dbReference type="AlphaFoldDB" id="A0A2P1PWF5"/>
<dbReference type="InterPro" id="IPR027417">
    <property type="entry name" value="P-loop_NTPase"/>
</dbReference>
<dbReference type="SUPFAM" id="SSF52540">
    <property type="entry name" value="P-loop containing nucleoside triphosphate hydrolases"/>
    <property type="match status" value="1"/>
</dbReference>
<organism evidence="1 2">
    <name type="scientific">Ahniella affigens</name>
    <dbReference type="NCBI Taxonomy" id="2021234"/>
    <lineage>
        <taxon>Bacteria</taxon>
        <taxon>Pseudomonadati</taxon>
        <taxon>Pseudomonadota</taxon>
        <taxon>Gammaproteobacteria</taxon>
        <taxon>Lysobacterales</taxon>
        <taxon>Rhodanobacteraceae</taxon>
        <taxon>Ahniella</taxon>
    </lineage>
</organism>
<evidence type="ECO:0000313" key="2">
    <source>
        <dbReference type="Proteomes" id="UP000241074"/>
    </source>
</evidence>
<reference evidence="1 2" key="1">
    <citation type="submission" date="2018-03" db="EMBL/GenBank/DDBJ databases">
        <title>Ahniella affigens gen. nov., sp. nov., a gammaproteobacterium isolated from sandy soil near a stream.</title>
        <authorList>
            <person name="Ko Y."/>
            <person name="Kim J.-H."/>
        </authorList>
    </citation>
    <scope>NUCLEOTIDE SEQUENCE [LARGE SCALE GENOMIC DNA]</scope>
    <source>
        <strain evidence="1 2">D13</strain>
    </source>
</reference>
<dbReference type="KEGG" id="xba:C7S18_19235"/>
<proteinExistence type="predicted"/>
<protein>
    <recommendedName>
        <fullName evidence="3">KAP NTPase domain-containing protein</fullName>
    </recommendedName>
</protein>
<reference evidence="1 2" key="2">
    <citation type="submission" date="2018-03" db="EMBL/GenBank/DDBJ databases">
        <authorList>
            <person name="Keele B.F."/>
        </authorList>
    </citation>
    <scope>NUCLEOTIDE SEQUENCE [LARGE SCALE GENOMIC DNA]</scope>
    <source>
        <strain evidence="1 2">D13</strain>
    </source>
</reference>
<dbReference type="EMBL" id="CP027860">
    <property type="protein sequence ID" value="AVP99169.1"/>
    <property type="molecule type" value="Genomic_DNA"/>
</dbReference>
<sequence>MNSSTKLQAQFEKYLRRLIPHGALLIDGDWGSGKTHLWQTQLKDLALRDGKTPIEMSVAGLQTTQDLEHALLVATYPVTRSAAATVGGEAMRAVLRTANFDLDKVLGRLKSKPRTSNFLFVDDLERFEGSAQVLFGFLQGLIESCQTPCLLACNLAKLLERDKKDDEPGKFKFAEVREKLIYRELKLIIDHREIVDILIKELPVEIARTKISKAIEPITLAFKLSKTNNVRSLRFALGVLAEVAIDIGHDINGPDFSLLAIMVAPCCLELRKDAENQSVIRLVLDFVAYRAHFEALEKKDEQADHRLDEFRKRYAELHSEGWPSVPELIELIVHGTYDAAILLSQVKSANAFESPALRALGYADLSLDDDVLEEAYRDLTDPHPSHSVSTDSLARAMYNIAYFAQNSALADSPEIVFGKLNESLQQRLIVKQLQSGRRGWLEQVARQFDNLSDPLKRLGTALVHVNDKLIQQELEAKRDEVMNRLISNLEYVAELASEDQWRARALFVNAEKVDQLAGSLVGAKAHEIAEFQRFLDWRTQSANWSEYLTDEIDGLMRLRNRLKISLEALRPLARLRMTSVVEGLTRMIDAIISLKSASRPVGQ</sequence>
<dbReference type="Proteomes" id="UP000241074">
    <property type="component" value="Chromosome"/>
</dbReference>
<evidence type="ECO:0008006" key="3">
    <source>
        <dbReference type="Google" id="ProtNLM"/>
    </source>
</evidence>
<dbReference type="RefSeq" id="WP_106893089.1">
    <property type="nucleotide sequence ID" value="NZ_CP027860.1"/>
</dbReference>